<reference evidence="2 3" key="1">
    <citation type="submission" date="2024-06" db="EMBL/GenBank/DDBJ databases">
        <title>A chromosome level genome sequence of Diviner's sage (Salvia divinorum).</title>
        <authorList>
            <person name="Ford S.A."/>
            <person name="Ro D.-K."/>
            <person name="Ness R.W."/>
            <person name="Phillips M.A."/>
        </authorList>
    </citation>
    <scope>NUCLEOTIDE SEQUENCE [LARGE SCALE GENOMIC DNA]</scope>
    <source>
        <strain evidence="2">SAF-2024a</strain>
        <tissue evidence="2">Leaf</tissue>
    </source>
</reference>
<dbReference type="InterPro" id="IPR001810">
    <property type="entry name" value="F-box_dom"/>
</dbReference>
<feature type="domain" description="F-box" evidence="1">
    <location>
        <begin position="6"/>
        <end position="44"/>
    </location>
</feature>
<sequence length="427" mass="48558">MEEDRISQLSDEILLQILSFTDINTAVQTTILSTRWKNLCHSLSDLHFHLTRFAAHRHSPLDSRKAAEATSRRFSDFISHYLSRRAAAPIRTFLLSFDSRLVDTPAPFVDKCVLYALDHGVRSLHLRTNYYSHRLVWFASESLRELELTQLHHVAYLPPCFSIPHLKTLHLQGYGFVNNDDDDDDDEEEEDEDVDYHDVVAAAAAHDDDEAAAAAADSTTTEPFSGFPELEKLTLRRCVVSGVVLKAPSLRFLEIVDDAESWDFPLEMKMEEISAPSLTCFRYEGLSAFECSKVDLPNLEKVYFDVYNRFNVRGMDLKCVTMLHHFGNATSVALTLDTLKVIELDGCFIEQSPSPFPYMKRLKLIKGRWDISTVLQCVMDYLTAETLHRDSLTVEIPYGVDVVEHNLSIDGDDGGSDLLQLLQRLFE</sequence>
<evidence type="ECO:0000313" key="2">
    <source>
        <dbReference type="EMBL" id="KAL1538860.1"/>
    </source>
</evidence>
<proteinExistence type="predicted"/>
<dbReference type="PANTHER" id="PTHR31900:SF32">
    <property type="entry name" value="F-BOX_RNI_FBD-LIKE DOMAIN PROTEIN"/>
    <property type="match status" value="1"/>
</dbReference>
<organism evidence="2 3">
    <name type="scientific">Salvia divinorum</name>
    <name type="common">Maria pastora</name>
    <name type="synonym">Diviner's sage</name>
    <dbReference type="NCBI Taxonomy" id="28513"/>
    <lineage>
        <taxon>Eukaryota</taxon>
        <taxon>Viridiplantae</taxon>
        <taxon>Streptophyta</taxon>
        <taxon>Embryophyta</taxon>
        <taxon>Tracheophyta</taxon>
        <taxon>Spermatophyta</taxon>
        <taxon>Magnoliopsida</taxon>
        <taxon>eudicotyledons</taxon>
        <taxon>Gunneridae</taxon>
        <taxon>Pentapetalae</taxon>
        <taxon>asterids</taxon>
        <taxon>lamiids</taxon>
        <taxon>Lamiales</taxon>
        <taxon>Lamiaceae</taxon>
        <taxon>Nepetoideae</taxon>
        <taxon>Mentheae</taxon>
        <taxon>Salviinae</taxon>
        <taxon>Salvia</taxon>
        <taxon>Salvia subgen. Calosphace</taxon>
    </lineage>
</organism>
<name>A0ABD1G411_SALDI</name>
<evidence type="ECO:0000259" key="1">
    <source>
        <dbReference type="Pfam" id="PF00646"/>
    </source>
</evidence>
<dbReference type="SUPFAM" id="SSF52047">
    <property type="entry name" value="RNI-like"/>
    <property type="match status" value="1"/>
</dbReference>
<comment type="caution">
    <text evidence="2">The sequence shown here is derived from an EMBL/GenBank/DDBJ whole genome shotgun (WGS) entry which is preliminary data.</text>
</comment>
<dbReference type="Gene3D" id="1.20.1280.50">
    <property type="match status" value="1"/>
</dbReference>
<keyword evidence="3" id="KW-1185">Reference proteome</keyword>
<dbReference type="InterPro" id="IPR036047">
    <property type="entry name" value="F-box-like_dom_sf"/>
</dbReference>
<evidence type="ECO:0000313" key="3">
    <source>
        <dbReference type="Proteomes" id="UP001567538"/>
    </source>
</evidence>
<dbReference type="PANTHER" id="PTHR31900">
    <property type="entry name" value="F-BOX/RNI SUPERFAMILY PROTEIN-RELATED"/>
    <property type="match status" value="1"/>
</dbReference>
<dbReference type="Proteomes" id="UP001567538">
    <property type="component" value="Unassembled WGS sequence"/>
</dbReference>
<dbReference type="InterPro" id="IPR050232">
    <property type="entry name" value="FBL13/AtMIF1-like"/>
</dbReference>
<accession>A0ABD1G411</accession>
<gene>
    <name evidence="2" type="ORF">AAHA92_27553</name>
</gene>
<dbReference type="Pfam" id="PF00646">
    <property type="entry name" value="F-box"/>
    <property type="match status" value="1"/>
</dbReference>
<dbReference type="EMBL" id="JBEAFC010000010">
    <property type="protein sequence ID" value="KAL1538860.1"/>
    <property type="molecule type" value="Genomic_DNA"/>
</dbReference>
<dbReference type="SUPFAM" id="SSF81383">
    <property type="entry name" value="F-box domain"/>
    <property type="match status" value="1"/>
</dbReference>
<dbReference type="Gene3D" id="3.80.10.10">
    <property type="entry name" value="Ribonuclease Inhibitor"/>
    <property type="match status" value="1"/>
</dbReference>
<dbReference type="InterPro" id="IPR032675">
    <property type="entry name" value="LRR_dom_sf"/>
</dbReference>
<protein>
    <submittedName>
        <fullName evidence="2">F-box/LRR-repeat protein-like protein</fullName>
    </submittedName>
</protein>
<dbReference type="AlphaFoldDB" id="A0ABD1G411"/>